<dbReference type="AlphaFoldDB" id="A0A844YZX7"/>
<keyword evidence="2" id="KW-1185">Reference proteome</keyword>
<name>A0A844YZX7_9SPHN</name>
<evidence type="ECO:0000313" key="1">
    <source>
        <dbReference type="EMBL" id="MXO72014.1"/>
    </source>
</evidence>
<protein>
    <submittedName>
        <fullName evidence="1">Kinase</fullName>
    </submittedName>
</protein>
<dbReference type="OrthoDB" id="455474at2"/>
<keyword evidence="1" id="KW-0808">Transferase</keyword>
<dbReference type="SUPFAM" id="SSF52540">
    <property type="entry name" value="P-loop containing nucleoside triphosphate hydrolases"/>
    <property type="match status" value="1"/>
</dbReference>
<gene>
    <name evidence="1" type="ORF">GRI99_10240</name>
</gene>
<sequence length="291" mass="31981">MNDDPVAALIAQHRLPGTYRMVVDRYWRPLADEIARQTDRKNPVIVGINGAQGSGKSTLCAFLEVLLDEHGLKAATLSLDDLYLGKADRQRLAEQVHPLFATRGVPGTHAPARGLAIFDDLAAGRNLALPRFDKGTDEPLNVTERIEGPVDVLLFEGWCVGCPPQADMDLLQPVNRLEQGEDSDGVWRSVANIWLKGDYAALFARLDLLVMLAVDGFDAVLANRQRQEDRLRATRPDAPGLMDQAALARFCQHYERLTRHMLAALPDQADIVFRIGPDQTPHGPVKGLASG</sequence>
<dbReference type="Proteomes" id="UP000466966">
    <property type="component" value="Unassembled WGS sequence"/>
</dbReference>
<reference evidence="1 2" key="1">
    <citation type="submission" date="2019-12" db="EMBL/GenBank/DDBJ databases">
        <title>Genomic-based taxomic classification of the family Erythrobacteraceae.</title>
        <authorList>
            <person name="Xu L."/>
        </authorList>
    </citation>
    <scope>NUCLEOTIDE SEQUENCE [LARGE SCALE GENOMIC DNA]</scope>
    <source>
        <strain evidence="1 2">M0322</strain>
    </source>
</reference>
<dbReference type="EMBL" id="WTYV01000003">
    <property type="protein sequence ID" value="MXO72014.1"/>
    <property type="molecule type" value="Genomic_DNA"/>
</dbReference>
<accession>A0A844YZX7</accession>
<comment type="caution">
    <text evidence="1">The sequence shown here is derived from an EMBL/GenBank/DDBJ whole genome shotgun (WGS) entry which is preliminary data.</text>
</comment>
<proteinExistence type="predicted"/>
<organism evidence="1 2">
    <name type="scientific">Alteraurantiacibacter buctensis</name>
    <dbReference type="NCBI Taxonomy" id="1503981"/>
    <lineage>
        <taxon>Bacteria</taxon>
        <taxon>Pseudomonadati</taxon>
        <taxon>Pseudomonadota</taxon>
        <taxon>Alphaproteobacteria</taxon>
        <taxon>Sphingomonadales</taxon>
        <taxon>Erythrobacteraceae</taxon>
        <taxon>Alteraurantiacibacter</taxon>
    </lineage>
</organism>
<keyword evidence="1" id="KW-0418">Kinase</keyword>
<dbReference type="GO" id="GO:0016301">
    <property type="term" value="F:kinase activity"/>
    <property type="evidence" value="ECO:0007669"/>
    <property type="project" value="UniProtKB-KW"/>
</dbReference>
<dbReference type="Gene3D" id="3.40.50.300">
    <property type="entry name" value="P-loop containing nucleotide triphosphate hydrolases"/>
    <property type="match status" value="1"/>
</dbReference>
<dbReference type="RefSeq" id="WP_160771938.1">
    <property type="nucleotide sequence ID" value="NZ_WTYV01000003.1"/>
</dbReference>
<dbReference type="InterPro" id="IPR027417">
    <property type="entry name" value="P-loop_NTPase"/>
</dbReference>
<evidence type="ECO:0000313" key="2">
    <source>
        <dbReference type="Proteomes" id="UP000466966"/>
    </source>
</evidence>